<reference evidence="1" key="1">
    <citation type="submission" date="2023-10" db="EMBL/GenBank/DDBJ databases">
        <authorList>
            <person name="Rodriguez Cubillos JULIANA M."/>
            <person name="De Vega J."/>
        </authorList>
    </citation>
    <scope>NUCLEOTIDE SEQUENCE</scope>
</reference>
<keyword evidence="2" id="KW-1185">Reference proteome</keyword>
<proteinExistence type="predicted"/>
<gene>
    <name evidence="1" type="ORF">MILVUS5_LOCUS34805</name>
</gene>
<protein>
    <submittedName>
        <fullName evidence="1">Uncharacterized protein</fullName>
    </submittedName>
</protein>
<accession>A0ACB0LUQ7</accession>
<sequence length="321" mass="36679">MGPDEIDEPTFDTTQDASISQTDQVNQGVPFCDEKIKPKVGQIFDTLEDELLADNNSLHTLPKLKLDRGLERHGRDIYTRENFYIFQNELWAACVDCGVENRNQKDGMDILHIIDNNETNRKVREVVYNISDSIWNCSCKMFEAQGIPCRHILCILKGKGLNEIPSQYILNRWTKLATKQPIFDVDGNLLEGCAATEKESQLISKAWNHLFKCMHMAGQHKEKLHLIINECVKIEKQLFEFEGDSTQTKKKELESLIGFELPTEVNIRPPKQSKTKGSGKRIKGGKEKAIEQQQKKPPRLCRACGQYVYHDSRNCPSKSSP</sequence>
<name>A0ACB0LUQ7_TRIPR</name>
<dbReference type="Proteomes" id="UP001177021">
    <property type="component" value="Unassembled WGS sequence"/>
</dbReference>
<evidence type="ECO:0000313" key="1">
    <source>
        <dbReference type="EMBL" id="CAJ2670832.1"/>
    </source>
</evidence>
<dbReference type="EMBL" id="CASHSV030000615">
    <property type="protein sequence ID" value="CAJ2670832.1"/>
    <property type="molecule type" value="Genomic_DNA"/>
</dbReference>
<evidence type="ECO:0000313" key="2">
    <source>
        <dbReference type="Proteomes" id="UP001177021"/>
    </source>
</evidence>
<comment type="caution">
    <text evidence="1">The sequence shown here is derived from an EMBL/GenBank/DDBJ whole genome shotgun (WGS) entry which is preliminary data.</text>
</comment>
<organism evidence="1 2">
    <name type="scientific">Trifolium pratense</name>
    <name type="common">Red clover</name>
    <dbReference type="NCBI Taxonomy" id="57577"/>
    <lineage>
        <taxon>Eukaryota</taxon>
        <taxon>Viridiplantae</taxon>
        <taxon>Streptophyta</taxon>
        <taxon>Embryophyta</taxon>
        <taxon>Tracheophyta</taxon>
        <taxon>Spermatophyta</taxon>
        <taxon>Magnoliopsida</taxon>
        <taxon>eudicotyledons</taxon>
        <taxon>Gunneridae</taxon>
        <taxon>Pentapetalae</taxon>
        <taxon>rosids</taxon>
        <taxon>fabids</taxon>
        <taxon>Fabales</taxon>
        <taxon>Fabaceae</taxon>
        <taxon>Papilionoideae</taxon>
        <taxon>50 kb inversion clade</taxon>
        <taxon>NPAAA clade</taxon>
        <taxon>Hologalegina</taxon>
        <taxon>IRL clade</taxon>
        <taxon>Trifolieae</taxon>
        <taxon>Trifolium</taxon>
    </lineage>
</organism>